<dbReference type="PANTHER" id="PTHR33755">
    <property type="entry name" value="TOXIN PARE1-RELATED"/>
    <property type="match status" value="1"/>
</dbReference>
<protein>
    <submittedName>
        <fullName evidence="3">Type II toxin-antitoxin system RelE/ParE family toxin</fullName>
    </submittedName>
</protein>
<dbReference type="InterPro" id="IPR035093">
    <property type="entry name" value="RelE/ParE_toxin_dom_sf"/>
</dbReference>
<gene>
    <name evidence="3" type="ORF">Q5H94_17410</name>
</gene>
<dbReference type="Proteomes" id="UP001176468">
    <property type="component" value="Unassembled WGS sequence"/>
</dbReference>
<dbReference type="RefSeq" id="WP_304562570.1">
    <property type="nucleotide sequence ID" value="NZ_JAUQSZ010000013.1"/>
</dbReference>
<organism evidence="3 4">
    <name type="scientific">Sphingomonas immobilis</name>
    <dbReference type="NCBI Taxonomy" id="3063997"/>
    <lineage>
        <taxon>Bacteria</taxon>
        <taxon>Pseudomonadati</taxon>
        <taxon>Pseudomonadota</taxon>
        <taxon>Alphaproteobacteria</taxon>
        <taxon>Sphingomonadales</taxon>
        <taxon>Sphingomonadaceae</taxon>
        <taxon>Sphingomonas</taxon>
    </lineage>
</organism>
<comment type="caution">
    <text evidence="3">The sequence shown here is derived from an EMBL/GenBank/DDBJ whole genome shotgun (WGS) entry which is preliminary data.</text>
</comment>
<dbReference type="EMBL" id="JAUQSZ010000013">
    <property type="protein sequence ID" value="MDO7844109.1"/>
    <property type="molecule type" value="Genomic_DNA"/>
</dbReference>
<evidence type="ECO:0000256" key="1">
    <source>
        <dbReference type="ARBA" id="ARBA00006226"/>
    </source>
</evidence>
<dbReference type="Gene3D" id="3.30.2310.20">
    <property type="entry name" value="RelE-like"/>
    <property type="match status" value="1"/>
</dbReference>
<keyword evidence="2" id="KW-1277">Toxin-antitoxin system</keyword>
<evidence type="ECO:0000313" key="3">
    <source>
        <dbReference type="EMBL" id="MDO7844109.1"/>
    </source>
</evidence>
<comment type="similarity">
    <text evidence="1">Belongs to the RelE toxin family.</text>
</comment>
<accession>A0ABT9A2Q3</accession>
<dbReference type="Pfam" id="PF05016">
    <property type="entry name" value="ParE_toxin"/>
    <property type="match status" value="1"/>
</dbReference>
<evidence type="ECO:0000256" key="2">
    <source>
        <dbReference type="ARBA" id="ARBA00022649"/>
    </source>
</evidence>
<dbReference type="InterPro" id="IPR051803">
    <property type="entry name" value="TA_system_RelE-like_toxin"/>
</dbReference>
<evidence type="ECO:0000313" key="4">
    <source>
        <dbReference type="Proteomes" id="UP001176468"/>
    </source>
</evidence>
<dbReference type="InterPro" id="IPR007712">
    <property type="entry name" value="RelE/ParE_toxin"/>
</dbReference>
<reference evidence="3" key="1">
    <citation type="submission" date="2023-07" db="EMBL/GenBank/DDBJ databases">
        <authorList>
            <person name="Kim M.K."/>
        </authorList>
    </citation>
    <scope>NUCLEOTIDE SEQUENCE</scope>
    <source>
        <strain evidence="3">CA1-15</strain>
    </source>
</reference>
<sequence length="89" mass="10326">MKLNWSRAAEADMDRIWHFLAERSPDLADRIEVALRDGAKRLIDFPYLGRPRRDGSRELSLPAIQYRIGYLVRDDDILIAAVRSTRENA</sequence>
<name>A0ABT9A2Q3_9SPHN</name>
<proteinExistence type="inferred from homology"/>
<keyword evidence="4" id="KW-1185">Reference proteome</keyword>